<reference evidence="2 3" key="1">
    <citation type="journal article" date="2023" name="Plants (Basel)">
        <title>Bridging the Gap: Combining Genomics and Transcriptomics Approaches to Understand Stylosanthes scabra, an Orphan Legume from the Brazilian Caatinga.</title>
        <authorList>
            <person name="Ferreira-Neto J.R.C."/>
            <person name="da Silva M.D."/>
            <person name="Binneck E."/>
            <person name="de Melo N.F."/>
            <person name="da Silva R.H."/>
            <person name="de Melo A.L.T.M."/>
            <person name="Pandolfi V."/>
            <person name="Bustamante F.O."/>
            <person name="Brasileiro-Vidal A.C."/>
            <person name="Benko-Iseppon A.M."/>
        </authorList>
    </citation>
    <scope>NUCLEOTIDE SEQUENCE [LARGE SCALE GENOMIC DNA]</scope>
    <source>
        <tissue evidence="2">Leaves</tissue>
    </source>
</reference>
<proteinExistence type="predicted"/>
<evidence type="ECO:0000313" key="3">
    <source>
        <dbReference type="Proteomes" id="UP001341840"/>
    </source>
</evidence>
<protein>
    <submittedName>
        <fullName evidence="2">Uncharacterized protein</fullName>
    </submittedName>
</protein>
<organism evidence="2 3">
    <name type="scientific">Stylosanthes scabra</name>
    <dbReference type="NCBI Taxonomy" id="79078"/>
    <lineage>
        <taxon>Eukaryota</taxon>
        <taxon>Viridiplantae</taxon>
        <taxon>Streptophyta</taxon>
        <taxon>Embryophyta</taxon>
        <taxon>Tracheophyta</taxon>
        <taxon>Spermatophyta</taxon>
        <taxon>Magnoliopsida</taxon>
        <taxon>eudicotyledons</taxon>
        <taxon>Gunneridae</taxon>
        <taxon>Pentapetalae</taxon>
        <taxon>rosids</taxon>
        <taxon>fabids</taxon>
        <taxon>Fabales</taxon>
        <taxon>Fabaceae</taxon>
        <taxon>Papilionoideae</taxon>
        <taxon>50 kb inversion clade</taxon>
        <taxon>dalbergioids sensu lato</taxon>
        <taxon>Dalbergieae</taxon>
        <taxon>Pterocarpus clade</taxon>
        <taxon>Stylosanthes</taxon>
    </lineage>
</organism>
<dbReference type="Proteomes" id="UP001341840">
    <property type="component" value="Unassembled WGS sequence"/>
</dbReference>
<feature type="compositionally biased region" description="Polar residues" evidence="1">
    <location>
        <begin position="1"/>
        <end position="11"/>
    </location>
</feature>
<name>A0ABU6YFR8_9FABA</name>
<keyword evidence="3" id="KW-1185">Reference proteome</keyword>
<comment type="caution">
    <text evidence="2">The sequence shown here is derived from an EMBL/GenBank/DDBJ whole genome shotgun (WGS) entry which is preliminary data.</text>
</comment>
<sequence>MAFNAPSSAFNTVKKKKQRHSTPLALAPGATVKKGRIEGSKRVALGATILALNTNKKEEEIGKKNHGVRCHKIGRLTPRFATVPGPFLAMAFNAGKWGVRRQVHNFILLQFWASKPSPINHPLFQLFKHLIASDPAEKFLEQIYPGQLFDTSMIFEFLRLLEKYINLQLRKVRSSVSANELIWYYLIRFGALAELWIYLHQKNKDKEPLEFDPEIECTLWRIRKKSREVIQQDLQEEIQESFLDQLEIMAKNQGDNAETRRTLGSYTNLNPGNCGSSIVTPAVNANNFEWKP</sequence>
<gene>
    <name evidence="2" type="ORF">PIB30_037699</name>
</gene>
<evidence type="ECO:0000256" key="1">
    <source>
        <dbReference type="SAM" id="MobiDB-lite"/>
    </source>
</evidence>
<accession>A0ABU6YFR8</accession>
<feature type="region of interest" description="Disordered" evidence="1">
    <location>
        <begin position="1"/>
        <end position="21"/>
    </location>
</feature>
<dbReference type="EMBL" id="JASCZI010241846">
    <property type="protein sequence ID" value="MED6207648.1"/>
    <property type="molecule type" value="Genomic_DNA"/>
</dbReference>
<evidence type="ECO:0000313" key="2">
    <source>
        <dbReference type="EMBL" id="MED6207648.1"/>
    </source>
</evidence>